<comment type="caution">
    <text evidence="1">The sequence shown here is derived from an EMBL/GenBank/DDBJ whole genome shotgun (WGS) entry which is preliminary data.</text>
</comment>
<dbReference type="EMBL" id="JAULBC010000007">
    <property type="protein sequence ID" value="MEX6690039.1"/>
    <property type="molecule type" value="Genomic_DNA"/>
</dbReference>
<accession>A0ABV3ZJH8</accession>
<organism evidence="1 2">
    <name type="scientific">Danxiaibacter flavus</name>
    <dbReference type="NCBI Taxonomy" id="3049108"/>
    <lineage>
        <taxon>Bacteria</taxon>
        <taxon>Pseudomonadati</taxon>
        <taxon>Bacteroidota</taxon>
        <taxon>Chitinophagia</taxon>
        <taxon>Chitinophagales</taxon>
        <taxon>Chitinophagaceae</taxon>
        <taxon>Danxiaibacter</taxon>
    </lineage>
</organism>
<reference evidence="1 2" key="1">
    <citation type="submission" date="2023-07" db="EMBL/GenBank/DDBJ databases">
        <authorList>
            <person name="Lian W.-H."/>
        </authorList>
    </citation>
    <scope>NUCLEOTIDE SEQUENCE [LARGE SCALE GENOMIC DNA]</scope>
    <source>
        <strain evidence="1 2">SYSU DXS3180</strain>
    </source>
</reference>
<sequence>MPVDVTKSIFFAGGRVVHPENVDDSVTQGIKLTKIDGENGGWVIDIQVFIPDVEAKGIINKYDDFILDAGDDFEKKIQNQVYFEAFDADKKSIVVKLDAIELTVLKGFKQEDGQIMLRMSPSGGVGKTQNSNIKTQNADTTLAAAMQEPVHSSN</sequence>
<dbReference type="RefSeq" id="WP_369331447.1">
    <property type="nucleotide sequence ID" value="NZ_JAULBC010000007.1"/>
</dbReference>
<gene>
    <name evidence="1" type="ORF">QTN47_21195</name>
</gene>
<name>A0ABV3ZJH8_9BACT</name>
<evidence type="ECO:0000313" key="1">
    <source>
        <dbReference type="EMBL" id="MEX6690039.1"/>
    </source>
</evidence>
<evidence type="ECO:0000313" key="2">
    <source>
        <dbReference type="Proteomes" id="UP001560573"/>
    </source>
</evidence>
<dbReference type="Proteomes" id="UP001560573">
    <property type="component" value="Unassembled WGS sequence"/>
</dbReference>
<keyword evidence="2" id="KW-1185">Reference proteome</keyword>
<protein>
    <submittedName>
        <fullName evidence="1">Uncharacterized protein</fullName>
    </submittedName>
</protein>
<proteinExistence type="predicted"/>